<dbReference type="GO" id="GO:0030973">
    <property type="term" value="F:molybdate ion binding"/>
    <property type="evidence" value="ECO:0007669"/>
    <property type="project" value="TreeGrafter"/>
</dbReference>
<protein>
    <recommendedName>
        <fullName evidence="4">ABC transporter substrate-binding protein</fullName>
    </recommendedName>
</protein>
<dbReference type="OrthoDB" id="448493at2"/>
<keyword evidence="1" id="KW-0812">Transmembrane</keyword>
<dbReference type="PANTHER" id="PTHR30632:SF0">
    <property type="entry name" value="SULFATE-BINDING PROTEIN"/>
    <property type="match status" value="1"/>
</dbReference>
<dbReference type="EMBL" id="PQWO01000002">
    <property type="protein sequence ID" value="PZD74604.1"/>
    <property type="molecule type" value="Genomic_DNA"/>
</dbReference>
<reference evidence="2 3" key="1">
    <citation type="journal article" date="2018" name="Sci. Rep.">
        <title>A novel species of the marine cyanobacterium Acaryochloris with a unique pigment content and lifestyle.</title>
        <authorList>
            <person name="Partensky F."/>
            <person name="Six C."/>
            <person name="Ratin M."/>
            <person name="Garczarek L."/>
            <person name="Vaulot D."/>
            <person name="Probert I."/>
            <person name="Calteau A."/>
            <person name="Gourvil P."/>
            <person name="Marie D."/>
            <person name="Grebert T."/>
            <person name="Bouchier C."/>
            <person name="Le Panse S."/>
            <person name="Gachenot M."/>
            <person name="Rodriguez F."/>
            <person name="Garrido J.L."/>
        </authorList>
    </citation>
    <scope>NUCLEOTIDE SEQUENCE [LARGE SCALE GENOMIC DNA]</scope>
    <source>
        <strain evidence="2 3">RCC1774</strain>
    </source>
</reference>
<organism evidence="2 3">
    <name type="scientific">Acaryochloris thomasi RCC1774</name>
    <dbReference type="NCBI Taxonomy" id="1764569"/>
    <lineage>
        <taxon>Bacteria</taxon>
        <taxon>Bacillati</taxon>
        <taxon>Cyanobacteriota</taxon>
        <taxon>Cyanophyceae</taxon>
        <taxon>Acaryochloridales</taxon>
        <taxon>Acaryochloridaceae</taxon>
        <taxon>Acaryochloris</taxon>
        <taxon>Acaryochloris thomasi</taxon>
    </lineage>
</organism>
<gene>
    <name evidence="2" type="ORF">C1752_00976</name>
</gene>
<evidence type="ECO:0000313" key="2">
    <source>
        <dbReference type="EMBL" id="PZD74604.1"/>
    </source>
</evidence>
<keyword evidence="1" id="KW-0472">Membrane</keyword>
<dbReference type="AlphaFoldDB" id="A0A2W1JYQ0"/>
<dbReference type="Pfam" id="PF13531">
    <property type="entry name" value="SBP_bac_11"/>
    <property type="match status" value="1"/>
</dbReference>
<proteinExistence type="predicted"/>
<dbReference type="SUPFAM" id="SSF53850">
    <property type="entry name" value="Periplasmic binding protein-like II"/>
    <property type="match status" value="1"/>
</dbReference>
<dbReference type="PANTHER" id="PTHR30632">
    <property type="entry name" value="MOLYBDATE-BINDING PERIPLASMIC PROTEIN"/>
    <property type="match status" value="1"/>
</dbReference>
<evidence type="ECO:0000256" key="1">
    <source>
        <dbReference type="SAM" id="Phobius"/>
    </source>
</evidence>
<feature type="transmembrane region" description="Helical" evidence="1">
    <location>
        <begin position="12"/>
        <end position="29"/>
    </location>
</feature>
<dbReference type="Proteomes" id="UP000248857">
    <property type="component" value="Unassembled WGS sequence"/>
</dbReference>
<evidence type="ECO:0008006" key="4">
    <source>
        <dbReference type="Google" id="ProtNLM"/>
    </source>
</evidence>
<name>A0A2W1JYQ0_9CYAN</name>
<accession>A0A2W1JYQ0</accession>
<dbReference type="InterPro" id="IPR050682">
    <property type="entry name" value="ModA/WtpA"/>
</dbReference>
<comment type="caution">
    <text evidence="2">The sequence shown here is derived from an EMBL/GenBank/DDBJ whole genome shotgun (WGS) entry which is preliminary data.</text>
</comment>
<evidence type="ECO:0000313" key="3">
    <source>
        <dbReference type="Proteomes" id="UP000248857"/>
    </source>
</evidence>
<dbReference type="GO" id="GO:0015689">
    <property type="term" value="P:molybdate ion transport"/>
    <property type="evidence" value="ECO:0007669"/>
    <property type="project" value="TreeGrafter"/>
</dbReference>
<keyword evidence="1" id="KW-1133">Transmembrane helix</keyword>
<sequence>MAAPQNPLTRTFASVAILLASLGIAYIPIPGLQQTIVVVSGTELQEPLQKLQERFQQANPSIQIDLKFQGSQDLVNNYVDDKNDFKPTVLIPANGELLAELESRWQSQQGGTAFQDKPQPIAKTRLVAIAWPQRGKALFPNGTFQWSRLEVALQKRNWSEIGGSQDWGSFDFITTDPTRSNSGQLTLSLWAQDKVGTSNLNPANLSSPTVQTLVNEIKRSVYQPPRSTDVLLREFITRGPNDADIATVYESIALYRWSQSKTSRGEAYQIYYLNPTIETVATAAIVRREVGDGEKKAARTWLKFLAEPDQQAVFVEYGFRPTTPGVKIEAIPNNPWQQDIPGAKVDFNGQVTPPPDRPTVTELIRLWQRGS</sequence>
<dbReference type="Gene3D" id="3.40.190.10">
    <property type="entry name" value="Periplasmic binding protein-like II"/>
    <property type="match status" value="2"/>
</dbReference>
<dbReference type="RefSeq" id="WP_110984930.1">
    <property type="nucleotide sequence ID" value="NZ_CAWNWM010000002.1"/>
</dbReference>
<keyword evidence="3" id="KW-1185">Reference proteome</keyword>